<dbReference type="PROSITE" id="PS50846">
    <property type="entry name" value="HMA_2"/>
    <property type="match status" value="1"/>
</dbReference>
<evidence type="ECO:0000313" key="4">
    <source>
        <dbReference type="Proteomes" id="UP000820669"/>
    </source>
</evidence>
<feature type="domain" description="HMA" evidence="2">
    <location>
        <begin position="7"/>
        <end position="72"/>
    </location>
</feature>
<dbReference type="Gene3D" id="3.30.70.100">
    <property type="match status" value="1"/>
</dbReference>
<dbReference type="InterPro" id="IPR000428">
    <property type="entry name" value="Cu-bd"/>
</dbReference>
<dbReference type="InterPro" id="IPR017969">
    <property type="entry name" value="Heavy-metal-associated_CS"/>
</dbReference>
<evidence type="ECO:0000259" key="2">
    <source>
        <dbReference type="PROSITE" id="PS50846"/>
    </source>
</evidence>
<reference evidence="3 4" key="1">
    <citation type="submission" date="2020-04" db="EMBL/GenBank/DDBJ databases">
        <authorList>
            <person name="Klaysubun C."/>
            <person name="Duangmal K."/>
            <person name="Lipun K."/>
        </authorList>
    </citation>
    <scope>NUCLEOTIDE SEQUENCE [LARGE SCALE GENOMIC DNA]</scope>
    <source>
        <strain evidence="3 4">K10HN5</strain>
    </source>
</reference>
<dbReference type="PRINTS" id="PR00944">
    <property type="entry name" value="CUEXPORT"/>
</dbReference>
<dbReference type="InterPro" id="IPR006121">
    <property type="entry name" value="HMA_dom"/>
</dbReference>
<evidence type="ECO:0000313" key="3">
    <source>
        <dbReference type="EMBL" id="NMI00376.1"/>
    </source>
</evidence>
<protein>
    <submittedName>
        <fullName evidence="3">Heavy-metal-associated domain-containing protein</fullName>
    </submittedName>
</protein>
<gene>
    <name evidence="3" type="ORF">HF526_24135</name>
</gene>
<keyword evidence="4" id="KW-1185">Reference proteome</keyword>
<proteinExistence type="predicted"/>
<dbReference type="Pfam" id="PF00403">
    <property type="entry name" value="HMA"/>
    <property type="match status" value="1"/>
</dbReference>
<accession>A0ABX1SFP0</accession>
<dbReference type="SUPFAM" id="SSF55008">
    <property type="entry name" value="HMA, heavy metal-associated domain"/>
    <property type="match status" value="1"/>
</dbReference>
<name>A0ABX1SFP0_9PSEU</name>
<dbReference type="CDD" id="cd00371">
    <property type="entry name" value="HMA"/>
    <property type="match status" value="1"/>
</dbReference>
<dbReference type="Proteomes" id="UP000820669">
    <property type="component" value="Unassembled WGS sequence"/>
</dbReference>
<sequence length="81" mass="8672">MSVETPFRSSVTVVGMTCGHCTMSVTEEISELDGVREVEVDLESGAVTVLSDRELGHDEIEAAVVEAGFSLADRRRGDGRS</sequence>
<comment type="caution">
    <text evidence="3">The sequence shown here is derived from an EMBL/GenBank/DDBJ whole genome shotgun (WGS) entry which is preliminary data.</text>
</comment>
<dbReference type="EMBL" id="JAAXLA010000055">
    <property type="protein sequence ID" value="NMI00376.1"/>
    <property type="molecule type" value="Genomic_DNA"/>
</dbReference>
<organism evidence="3 4">
    <name type="scientific">Pseudonocardia acidicola</name>
    <dbReference type="NCBI Taxonomy" id="2724939"/>
    <lineage>
        <taxon>Bacteria</taxon>
        <taxon>Bacillati</taxon>
        <taxon>Actinomycetota</taxon>
        <taxon>Actinomycetes</taxon>
        <taxon>Pseudonocardiales</taxon>
        <taxon>Pseudonocardiaceae</taxon>
        <taxon>Pseudonocardia</taxon>
    </lineage>
</organism>
<dbReference type="PROSITE" id="PS01047">
    <property type="entry name" value="HMA_1"/>
    <property type="match status" value="1"/>
</dbReference>
<evidence type="ECO:0000256" key="1">
    <source>
        <dbReference type="ARBA" id="ARBA00022723"/>
    </source>
</evidence>
<dbReference type="RefSeq" id="WP_169383853.1">
    <property type="nucleotide sequence ID" value="NZ_JAAXLA010000055.1"/>
</dbReference>
<dbReference type="InterPro" id="IPR036163">
    <property type="entry name" value="HMA_dom_sf"/>
</dbReference>
<keyword evidence="1" id="KW-0479">Metal-binding</keyword>